<organism evidence="1 2">
    <name type="scientific">Pseudomonas rubra</name>
    <dbReference type="NCBI Taxonomy" id="2942627"/>
    <lineage>
        <taxon>Bacteria</taxon>
        <taxon>Pseudomonadati</taxon>
        <taxon>Pseudomonadota</taxon>
        <taxon>Gammaproteobacteria</taxon>
        <taxon>Pseudomonadales</taxon>
        <taxon>Pseudomonadaceae</taxon>
        <taxon>Pseudomonas</taxon>
    </lineage>
</organism>
<dbReference type="RefSeq" id="WP_273894755.1">
    <property type="nucleotide sequence ID" value="NZ_JAMDGP010000038.1"/>
</dbReference>
<evidence type="ECO:0008006" key="3">
    <source>
        <dbReference type="Google" id="ProtNLM"/>
    </source>
</evidence>
<keyword evidence="2" id="KW-1185">Reference proteome</keyword>
<sequence>MTASPTLGLSTAKRRKKSRDTDGILTVANSNRKSGFTDIDFSFLAHWPGVDQEAFWRGLQRFSRAYSAAGPTYAARKVLVFWMEFALKEGWSPPCKEMLPLTLVTQLAALRRSFYERGALAGRALSTSSNNWDMFLRLLKCLIDSKAIPFINLTLGSLASPDRKLILIHREEIIAQQHKMLTGPRNLNAEADSYNEQLLVPISIVTSNEKYLDEYRMNLREAISTIKLCALKDFSVLVASQTRGHVLIQKTNFDFLERLKTRGRWRYVDPANGLHYLDKKGGHPNLLGHLLAIVTEEMGGLPKPHRKFGSDGRTVESSSPYSYWYYVQSYGKNKILPYLGIMSSEAAVICALLLVIEHPKLNACSLYRAKLEDEHGRSILMTSAGENGEDIRLTVAKPRADEQKTVVLSKLGELVISKVLEWTRPLRDELRRQGRHDEAASLWIGMSSLNYDIVEFSDKAFTNGLGMNPAFRAHGQDANVTRRVPFIERHEELRPWSKKITFKALRVNSGVLRYLETDGDLAATARAFGHNNVATTIGHYIPPALRQLIYERQIRRHQNYLIVSSLNCDEIKLRASDFETVEELHSFLSGLAITSDRREYMDDAGQCTSNPEVETRSGTLIVADDPKALAVAMLYRDALTHASEVFLDSPDKRTGVTPRFWVEFIDALQSDLPPVMGEYTRLARAALTMKELMRGKVTLPEVQ</sequence>
<reference evidence="1 2" key="1">
    <citation type="submission" date="2022-05" db="EMBL/GenBank/DDBJ databases">
        <title>Novel Pseudomonas spp. Isolated from a Rainbow Trout Aquaculture Facility.</title>
        <authorList>
            <person name="Testerman T."/>
            <person name="Graf J."/>
        </authorList>
    </citation>
    <scope>NUCLEOTIDE SEQUENCE [LARGE SCALE GENOMIC DNA]</scope>
    <source>
        <strain evidence="1 2">ID1025</strain>
    </source>
</reference>
<name>A0ABT5PCP6_9PSED</name>
<dbReference type="Proteomes" id="UP001148184">
    <property type="component" value="Unassembled WGS sequence"/>
</dbReference>
<dbReference type="EMBL" id="JAMDGZ010000048">
    <property type="protein sequence ID" value="MDD1016080.1"/>
    <property type="molecule type" value="Genomic_DNA"/>
</dbReference>
<comment type="caution">
    <text evidence="1">The sequence shown here is derived from an EMBL/GenBank/DDBJ whole genome shotgun (WGS) entry which is preliminary data.</text>
</comment>
<gene>
    <name evidence="1" type="ORF">M5G17_20595</name>
</gene>
<accession>A0ABT5PCP6</accession>
<protein>
    <recommendedName>
        <fullName evidence="3">Tyr recombinase domain-containing protein</fullName>
    </recommendedName>
</protein>
<proteinExistence type="predicted"/>
<evidence type="ECO:0000313" key="2">
    <source>
        <dbReference type="Proteomes" id="UP001148184"/>
    </source>
</evidence>
<evidence type="ECO:0000313" key="1">
    <source>
        <dbReference type="EMBL" id="MDD1016080.1"/>
    </source>
</evidence>